<dbReference type="NCBIfam" id="TIGR00060">
    <property type="entry name" value="L18_bact"/>
    <property type="match status" value="1"/>
</dbReference>
<dbReference type="FunFam" id="3.30.420.100:FF:000001">
    <property type="entry name" value="50S ribosomal protein L18"/>
    <property type="match status" value="1"/>
</dbReference>
<evidence type="ECO:0000256" key="5">
    <source>
        <dbReference type="ARBA" id="ARBA00023274"/>
    </source>
</evidence>
<proteinExistence type="inferred from homology"/>
<dbReference type="SUPFAM" id="SSF53137">
    <property type="entry name" value="Translational machinery components"/>
    <property type="match status" value="1"/>
</dbReference>
<dbReference type="PANTHER" id="PTHR12899">
    <property type="entry name" value="39S RIBOSOMAL PROTEIN L18, MITOCHONDRIAL"/>
    <property type="match status" value="1"/>
</dbReference>
<keyword evidence="5 7" id="KW-0687">Ribonucleoprotein</keyword>
<comment type="function">
    <text evidence="7">This is one of the proteins that bind and probably mediate the attachment of the 5S RNA into the large ribosomal subunit, where it forms part of the central protuberance.</text>
</comment>
<organism evidence="8">
    <name type="scientific">uncultured Nitrospirae bacterium Rifle_16ft_4_minimus_4901</name>
    <dbReference type="NCBI Taxonomy" id="1665132"/>
    <lineage>
        <taxon>Bacteria</taxon>
        <taxon>Pseudomonadati</taxon>
        <taxon>Nitrospirota</taxon>
        <taxon>environmental samples</taxon>
    </lineage>
</organism>
<evidence type="ECO:0000256" key="6">
    <source>
        <dbReference type="ARBA" id="ARBA00035197"/>
    </source>
</evidence>
<dbReference type="GO" id="GO:0008097">
    <property type="term" value="F:5S rRNA binding"/>
    <property type="evidence" value="ECO:0007669"/>
    <property type="project" value="TreeGrafter"/>
</dbReference>
<dbReference type="AlphaFoldDB" id="A0A0H4T8W7"/>
<sequence length="115" mass="13239">MIKLDEREKRHKRIRKKLYGTEERPRLSIFRSNKHIYAQIINDLEGKTLVSASSLEKEINAKNVNCELSKQIGILLGKRGLEKGITRIVFDRSGYQYHGNIKQLAEGAREGGLQF</sequence>
<dbReference type="GO" id="GO:0022625">
    <property type="term" value="C:cytosolic large ribosomal subunit"/>
    <property type="evidence" value="ECO:0007669"/>
    <property type="project" value="TreeGrafter"/>
</dbReference>
<evidence type="ECO:0000256" key="1">
    <source>
        <dbReference type="ARBA" id="ARBA00007116"/>
    </source>
</evidence>
<keyword evidence="3 7" id="KW-0694">RNA-binding</keyword>
<dbReference type="HAMAP" id="MF_01337_B">
    <property type="entry name" value="Ribosomal_uL18_B"/>
    <property type="match status" value="1"/>
</dbReference>
<dbReference type="InterPro" id="IPR057268">
    <property type="entry name" value="Ribosomal_L18"/>
</dbReference>
<dbReference type="InterPro" id="IPR005484">
    <property type="entry name" value="Ribosomal_uL18_bac/plant/anim"/>
</dbReference>
<name>A0A0H4T8W7_9BACT</name>
<dbReference type="Pfam" id="PF00861">
    <property type="entry name" value="Ribosomal_L18p"/>
    <property type="match status" value="1"/>
</dbReference>
<evidence type="ECO:0000256" key="3">
    <source>
        <dbReference type="ARBA" id="ARBA00022884"/>
    </source>
</evidence>
<dbReference type="Gene3D" id="3.30.420.100">
    <property type="match status" value="1"/>
</dbReference>
<keyword evidence="2 7" id="KW-0699">rRNA-binding</keyword>
<evidence type="ECO:0000256" key="4">
    <source>
        <dbReference type="ARBA" id="ARBA00022980"/>
    </source>
</evidence>
<dbReference type="CDD" id="cd00432">
    <property type="entry name" value="Ribosomal_L18_L5e"/>
    <property type="match status" value="1"/>
</dbReference>
<evidence type="ECO:0000256" key="2">
    <source>
        <dbReference type="ARBA" id="ARBA00022730"/>
    </source>
</evidence>
<gene>
    <name evidence="7 8" type="primary">rplR</name>
</gene>
<protein>
    <recommendedName>
        <fullName evidence="6 7">Large ribosomal subunit protein uL18</fullName>
    </recommendedName>
</protein>
<dbReference type="PANTHER" id="PTHR12899:SF3">
    <property type="entry name" value="LARGE RIBOSOMAL SUBUNIT PROTEIN UL18M"/>
    <property type="match status" value="1"/>
</dbReference>
<dbReference type="GO" id="GO:0006412">
    <property type="term" value="P:translation"/>
    <property type="evidence" value="ECO:0007669"/>
    <property type="project" value="UniProtKB-UniRule"/>
</dbReference>
<evidence type="ECO:0000313" key="8">
    <source>
        <dbReference type="EMBL" id="AKQ04311.1"/>
    </source>
</evidence>
<reference evidence="8" key="1">
    <citation type="journal article" date="2015" name="ISME J.">
        <title>Aquifer environment selects for microbial species cohorts in sediment and groundwater.</title>
        <authorList>
            <person name="Hug L.A."/>
            <person name="Thomas B.C."/>
            <person name="Brown C.T."/>
            <person name="Frischkorn K.R."/>
            <person name="Williams K.H."/>
            <person name="Tringe S.G."/>
            <person name="Banfield J.F."/>
        </authorList>
    </citation>
    <scope>NUCLEOTIDE SEQUENCE</scope>
</reference>
<dbReference type="EMBL" id="KT007035">
    <property type="protein sequence ID" value="AKQ04311.1"/>
    <property type="molecule type" value="Genomic_DNA"/>
</dbReference>
<comment type="similarity">
    <text evidence="1 7">Belongs to the universal ribosomal protein uL18 family.</text>
</comment>
<dbReference type="InterPro" id="IPR004389">
    <property type="entry name" value="Ribosomal_uL18_bac-type"/>
</dbReference>
<accession>A0A0H4T8W7</accession>
<dbReference type="GO" id="GO:0003735">
    <property type="term" value="F:structural constituent of ribosome"/>
    <property type="evidence" value="ECO:0007669"/>
    <property type="project" value="InterPro"/>
</dbReference>
<comment type="subunit">
    <text evidence="7">Part of the 50S ribosomal subunit; part of the 5S rRNA/L5/L18/L25 subcomplex. Contacts the 5S and 23S rRNAs.</text>
</comment>
<keyword evidence="4 7" id="KW-0689">Ribosomal protein</keyword>
<evidence type="ECO:0000256" key="7">
    <source>
        <dbReference type="HAMAP-Rule" id="MF_01337"/>
    </source>
</evidence>